<reference evidence="3" key="1">
    <citation type="submission" date="2021-12" db="EMBL/GenBank/DDBJ databases">
        <title>Description of Gramella crocea sp. nov., a new bacterium isolated from activated sludge.</title>
        <authorList>
            <person name="Zhang X."/>
        </authorList>
    </citation>
    <scope>NUCLEOTIDE SEQUENCE</scope>
    <source>
        <strain evidence="3">YB25</strain>
    </source>
</reference>
<evidence type="ECO:0000313" key="3">
    <source>
        <dbReference type="EMBL" id="MCG9972001.1"/>
    </source>
</evidence>
<dbReference type="Pfam" id="PF13585">
    <property type="entry name" value="CHU_C"/>
    <property type="match status" value="1"/>
</dbReference>
<proteinExistence type="predicted"/>
<gene>
    <name evidence="3" type="ORF">LU635_10175</name>
</gene>
<feature type="domain" description="HYR" evidence="2">
    <location>
        <begin position="921"/>
        <end position="1003"/>
    </location>
</feature>
<dbReference type="InterPro" id="IPR026341">
    <property type="entry name" value="T9SS_type_B"/>
</dbReference>
<keyword evidence="1" id="KW-0677">Repeat</keyword>
<dbReference type="PANTHER" id="PTHR24273:SF32">
    <property type="entry name" value="HYALIN"/>
    <property type="match status" value="1"/>
</dbReference>
<keyword evidence="4" id="KW-1185">Reference proteome</keyword>
<dbReference type="Pfam" id="PF23237">
    <property type="entry name" value="HYR_4C"/>
    <property type="match status" value="5"/>
</dbReference>
<dbReference type="Proteomes" id="UP001139344">
    <property type="component" value="Unassembled WGS sequence"/>
</dbReference>
<dbReference type="EMBL" id="JAJSON010000022">
    <property type="protein sequence ID" value="MCG9972001.1"/>
    <property type="molecule type" value="Genomic_DNA"/>
</dbReference>
<sequence>AVEAEVADPAAPTGDALQSFCFDSPATIADLSPNAANIVWYASETNNTPLNSTDSLIDGEDYYASQIIDGCESDERLMVTVEILPEITLSATANTVTCDGEADGLITIENDEFSTITIYNSNNIDVTSDNGSLTAGIYTIVASLSSSLTETTCEKEITVSIEVRDNDAPVISVPSSLDVEVCEASELTSDNARFALDMDGSEDIKDIFEAAGYTASDDQTIESITYTDSFDESGCVPIVTRTFYVTDNCGSQTSATLTINLIDLTDPVFNEELPSEEITVECTDIPDAMTLTATDACTGVIAVNFSETTQNDDECGTNFTIIRTWTATDCSNNEVSFTQTINVIDTTAPVFDQELPQEELTVECDNIPAAVELTATDACEGFVDVNYNESIQNSDDCANTYVITRTWTATDCSNNEAVFTQTVNVVDTQAPEFVEELPAAELTVECGNVPDAEVLSVTDNCSENVDVVFTEELSGNDDNCANVYTITRTWTATDCANNPVSHIQIINVVDTVAPEFVEAIPGDMTMECENLPEVPVITAIDNCDTNVQVVYTEKSDKENDEDKEYVITRTWTATDCAGNEISASQDITIQNTGAPSFNENLPGDITVECDAIPEAAVITATDNCVSEIEVVFEESISGQNDECSNEYIITRTWTATDDANNQTSHTQTITVVDTVVPVFNEELPAAELTVECDSVPAAAILTATDNCSGAIDVVFTENFTGNEDGCSSVYTIVRNWVATDCAGNETSFTQTINVEDSVAPVFNEELPVAELTVECDSVPSATTLTATDNCSGAIDVVFTENITGNDDECSNVYTIVRNWVATDCAGNETSFAQTINVEDSIAPVFNEELPAAELTVECDSVPAAAILTATDNCSGDTGISFEELITDRDSAADNDYMITRSWMASDCAGNEVSFTQIIIVQDTSAPEITTCPAAITVSADAGICSASEVNLGMPTATDNCDSDLSITNNAPAVFELGETIITWTVTDESGNTVQCTQLVTVVDDQNPEIEAMQNITVNSDADLCGAVVNYGMAGASDNCELVSVELTEGLESGSVFPIGPTTVTYTATDNSGNTTSSSFTVTVIDNEAPVITCPQDINVTVEIGVTSSIINYDAVTASDNCEVSVEMTAGLASGSEFPLGPTVVTYTATDASGNSVECSFTVTVNEEELPEPPTPPSASVTTAATCASPLGTITVETQEGLTYSIDGENYQESGVFSDLDPDTYQVTAMDGFGQVSTAATITIEEPVAEEIVVAADPDLCIEDSVFDLFEMLTGEVDESGTWIDTDNTGALDNGFIDPSLMELGTYTFTYQLEGNCPSSTDVTVSINDDCVVLACTVNDLKDGISKVVTPNGDNRNDFFEVDLDTDCGFTYDLMIFNRWGNKIFEAQNYQNNWDGYSSSSFTGSNQLPSGTYYYVLQVRNSDFEPIQGYIYLGTK</sequence>
<dbReference type="Gene3D" id="2.60.40.10">
    <property type="entry name" value="Immunoglobulins"/>
    <property type="match status" value="3"/>
</dbReference>
<evidence type="ECO:0000259" key="2">
    <source>
        <dbReference type="PROSITE" id="PS50825"/>
    </source>
</evidence>
<dbReference type="PROSITE" id="PS50825">
    <property type="entry name" value="HYR"/>
    <property type="match status" value="2"/>
</dbReference>
<name>A0A9X2A7L3_9FLAO</name>
<dbReference type="Pfam" id="PF02494">
    <property type="entry name" value="HYR"/>
    <property type="match status" value="3"/>
</dbReference>
<dbReference type="RefSeq" id="WP_240098778.1">
    <property type="nucleotide sequence ID" value="NZ_JAJSON010000022.1"/>
</dbReference>
<accession>A0A9X2A7L3</accession>
<comment type="caution">
    <text evidence="3">The sequence shown here is derived from an EMBL/GenBank/DDBJ whole genome shotgun (WGS) entry which is preliminary data.</text>
</comment>
<dbReference type="InterPro" id="IPR057078">
    <property type="entry name" value="HYR-4C"/>
</dbReference>
<dbReference type="NCBIfam" id="TIGR04131">
    <property type="entry name" value="Bac_Flav_CTERM"/>
    <property type="match status" value="1"/>
</dbReference>
<dbReference type="PANTHER" id="PTHR24273">
    <property type="entry name" value="FI04643P-RELATED"/>
    <property type="match status" value="1"/>
</dbReference>
<dbReference type="InterPro" id="IPR013783">
    <property type="entry name" value="Ig-like_fold"/>
</dbReference>
<dbReference type="InterPro" id="IPR003410">
    <property type="entry name" value="HYR_dom"/>
</dbReference>
<evidence type="ECO:0000256" key="1">
    <source>
        <dbReference type="ARBA" id="ARBA00022737"/>
    </source>
</evidence>
<feature type="non-terminal residue" evidence="3">
    <location>
        <position position="1"/>
    </location>
</feature>
<protein>
    <submittedName>
        <fullName evidence="3">HYR domain-containing protein</fullName>
    </submittedName>
</protein>
<evidence type="ECO:0000313" key="4">
    <source>
        <dbReference type="Proteomes" id="UP001139344"/>
    </source>
</evidence>
<organism evidence="3 4">
    <name type="scientific">Christiangramia crocea</name>
    <dbReference type="NCBI Taxonomy" id="2904124"/>
    <lineage>
        <taxon>Bacteria</taxon>
        <taxon>Pseudomonadati</taxon>
        <taxon>Bacteroidota</taxon>
        <taxon>Flavobacteriia</taxon>
        <taxon>Flavobacteriales</taxon>
        <taxon>Flavobacteriaceae</taxon>
        <taxon>Christiangramia</taxon>
    </lineage>
</organism>
<feature type="domain" description="HYR" evidence="2">
    <location>
        <begin position="1084"/>
        <end position="1166"/>
    </location>
</feature>